<dbReference type="SUPFAM" id="SSF51569">
    <property type="entry name" value="Aldolase"/>
    <property type="match status" value="1"/>
</dbReference>
<accession>A0AAT9LGD1</accession>
<dbReference type="KEGG" id="fcz:IMF26_07340"/>
<dbReference type="CDD" id="cd07937">
    <property type="entry name" value="DRE_TIM_PC_TC_5S"/>
    <property type="match status" value="1"/>
</dbReference>
<dbReference type="InterPro" id="IPR003379">
    <property type="entry name" value="Carboxylase_cons_dom"/>
</dbReference>
<gene>
    <name evidence="2" type="ORF">IMF26_07340</name>
</gene>
<evidence type="ECO:0000259" key="1">
    <source>
        <dbReference type="PROSITE" id="PS50991"/>
    </source>
</evidence>
<sequence length="473" mass="52872">MTGTNVKRKVGITDTTLRDAHQSLLATRMKIEDMVPIIEKMDKVGFHSVEVWGGATFDTCLRFLNEDPWERLVTLKKLFKNTPLQMLLRGQNLVGYKHYPDDVVEAFVKAAVKNGISIMRIFDALNDTRNMAKAIEVSKEAGAHVQATVCYTISPVHDLDHYASVARELQKMGADSLCLKDMAGILAPKEAYDIVRRWKDETGLPIQIHSHYTSGMASMMYLKAIEAGADVVDCAISTMSMSTSQPPDETIVAALRGTDYDTGLDLELLSEIAAYFKEVRKKYAQWDNASPVPDANVLRYQIPGGMISNFISQLREQGQLDKLPQVLEEVPRVKADLGHPPLVTPSSQIVGTQAVLNVLTGERYKMVTNEVKDYFRGLYGKPPGQVNLEVQKKVIGDEEPIKGRPADYIEPGLAKAKQELGHLYTKEEDVISYAIFPQQTKKFLEERLAARTRVDYELLEQSKKDHPAGYVPV</sequence>
<dbReference type="AlphaFoldDB" id="A0AAT9LGD1"/>
<dbReference type="NCBIfam" id="NF008985">
    <property type="entry name" value="PRK12331.1"/>
    <property type="match status" value="1"/>
</dbReference>
<dbReference type="Pfam" id="PF00682">
    <property type="entry name" value="HMGL-like"/>
    <property type="match status" value="1"/>
</dbReference>
<dbReference type="EMBL" id="CP062796">
    <property type="protein sequence ID" value="QUL99632.1"/>
    <property type="molecule type" value="Genomic_DNA"/>
</dbReference>
<dbReference type="SUPFAM" id="SSF89000">
    <property type="entry name" value="post-HMGL domain-like"/>
    <property type="match status" value="1"/>
</dbReference>
<dbReference type="InterPro" id="IPR013785">
    <property type="entry name" value="Aldolase_TIM"/>
</dbReference>
<dbReference type="Pfam" id="PF02436">
    <property type="entry name" value="PYC_OADA"/>
    <property type="match status" value="1"/>
</dbReference>
<reference evidence="2" key="2">
    <citation type="journal article" date="2023" name="Biology">
        <title>Prokaryotic Life Associated with Coal-Fire Gas Vents Revealed by Metagenomics.</title>
        <authorList>
            <person name="Kadnikov V.V."/>
            <person name="Mardanov A.V."/>
            <person name="Beletsky A.V."/>
            <person name="Karnachuk O.V."/>
            <person name="Ravin N.V."/>
        </authorList>
    </citation>
    <scope>NUCLEOTIDE SEQUENCE</scope>
    <source>
        <strain evidence="2">Bu02</strain>
    </source>
</reference>
<feature type="domain" description="Pyruvate carboxyltransferase" evidence="1">
    <location>
        <begin position="10"/>
        <end position="270"/>
    </location>
</feature>
<dbReference type="Gene3D" id="3.20.20.70">
    <property type="entry name" value="Aldolase class I"/>
    <property type="match status" value="1"/>
</dbReference>
<evidence type="ECO:0000313" key="2">
    <source>
        <dbReference type="EMBL" id="QUL99632.1"/>
    </source>
</evidence>
<dbReference type="GO" id="GO:0004736">
    <property type="term" value="F:pyruvate carboxylase activity"/>
    <property type="evidence" value="ECO:0007669"/>
    <property type="project" value="TreeGrafter"/>
</dbReference>
<dbReference type="NCBIfam" id="NF006761">
    <property type="entry name" value="PRK09282.1"/>
    <property type="match status" value="1"/>
</dbReference>
<dbReference type="GO" id="GO:0006094">
    <property type="term" value="P:gluconeogenesis"/>
    <property type="evidence" value="ECO:0007669"/>
    <property type="project" value="TreeGrafter"/>
</dbReference>
<protein>
    <submittedName>
        <fullName evidence="2">Oxaloacetate decarboxylase subunit alpha</fullName>
    </submittedName>
</protein>
<organism evidence="2">
    <name type="scientific">Candidatus Fermentithermobacillus carboniphilus</name>
    <dbReference type="NCBI Taxonomy" id="3085328"/>
    <lineage>
        <taxon>Bacteria</taxon>
        <taxon>Bacillati</taxon>
        <taxon>Bacillota</taxon>
        <taxon>Candidatus Fermentithermobacillia</taxon>
        <taxon>Candidatus Fermentithermobacillales</taxon>
        <taxon>Candidatus Fermentithermobacillaceae</taxon>
        <taxon>Candidatus Fermentithermobacillus</taxon>
    </lineage>
</organism>
<dbReference type="InterPro" id="IPR055268">
    <property type="entry name" value="PCB-like"/>
</dbReference>
<reference evidence="2" key="1">
    <citation type="submission" date="2020-10" db="EMBL/GenBank/DDBJ databases">
        <authorList>
            <person name="Kadnikov V."/>
            <person name="Beletsky A.V."/>
            <person name="Mardanov A.V."/>
            <person name="Karnachuk O.V."/>
            <person name="Ravin N.V."/>
        </authorList>
    </citation>
    <scope>NUCLEOTIDE SEQUENCE</scope>
    <source>
        <strain evidence="2">Bu02</strain>
    </source>
</reference>
<dbReference type="GO" id="GO:0005737">
    <property type="term" value="C:cytoplasm"/>
    <property type="evidence" value="ECO:0007669"/>
    <property type="project" value="TreeGrafter"/>
</dbReference>
<dbReference type="PROSITE" id="PS50991">
    <property type="entry name" value="PYR_CT"/>
    <property type="match status" value="1"/>
</dbReference>
<dbReference type="InterPro" id="IPR000891">
    <property type="entry name" value="PYR_CT"/>
</dbReference>
<name>A0AAT9LGD1_9FIRM</name>
<dbReference type="PANTHER" id="PTHR43778">
    <property type="entry name" value="PYRUVATE CARBOXYLASE"/>
    <property type="match status" value="1"/>
</dbReference>
<dbReference type="PANTHER" id="PTHR43778:SF2">
    <property type="entry name" value="PYRUVATE CARBOXYLASE, MITOCHONDRIAL"/>
    <property type="match status" value="1"/>
</dbReference>
<proteinExistence type="predicted"/>